<feature type="short sequence motif" description="HXTX 2" evidence="2">
    <location>
        <begin position="144"/>
        <end position="147"/>
    </location>
</feature>
<evidence type="ECO:0000313" key="3">
    <source>
        <dbReference type="EMBL" id="MDQ0188985.1"/>
    </source>
</evidence>
<dbReference type="Pfam" id="PF13563">
    <property type="entry name" value="2_5_RNA_ligase2"/>
    <property type="match status" value="1"/>
</dbReference>
<evidence type="ECO:0000313" key="4">
    <source>
        <dbReference type="Proteomes" id="UP001232973"/>
    </source>
</evidence>
<reference evidence="3 4" key="1">
    <citation type="submission" date="2023-07" db="EMBL/GenBank/DDBJ databases">
        <title>Genomic Encyclopedia of Type Strains, Phase IV (KMG-IV): sequencing the most valuable type-strain genomes for metagenomic binning, comparative biology and taxonomic classification.</title>
        <authorList>
            <person name="Goeker M."/>
        </authorList>
    </citation>
    <scope>NUCLEOTIDE SEQUENCE [LARGE SCALE GENOMIC DNA]</scope>
    <source>
        <strain evidence="3 4">DSM 4006</strain>
    </source>
</reference>
<feature type="active site" description="Proton acceptor" evidence="2">
    <location>
        <position position="144"/>
    </location>
</feature>
<comment type="function">
    <text evidence="2">Hydrolyzes RNA 2',3'-cyclic phosphodiester to an RNA 2'-phosphomonoester.</text>
</comment>
<dbReference type="InterPro" id="IPR004175">
    <property type="entry name" value="RNA_CPDase"/>
</dbReference>
<keyword evidence="4" id="KW-1185">Reference proteome</keyword>
<feature type="active site" description="Proton donor" evidence="2">
    <location>
        <position position="55"/>
    </location>
</feature>
<protein>
    <recommendedName>
        <fullName evidence="2">RNA 2',3'-cyclic phosphodiesterase</fullName>
        <shortName evidence="2">RNA 2',3'-CPDase</shortName>
        <ecNumber evidence="2">3.1.4.58</ecNumber>
    </recommendedName>
</protein>
<dbReference type="NCBIfam" id="TIGR02258">
    <property type="entry name" value="2_5_ligase"/>
    <property type="match status" value="1"/>
</dbReference>
<dbReference type="HAMAP" id="MF_01940">
    <property type="entry name" value="RNA_CPDase"/>
    <property type="match status" value="1"/>
</dbReference>
<comment type="caution">
    <text evidence="3">The sequence shown here is derived from an EMBL/GenBank/DDBJ whole genome shotgun (WGS) entry which is preliminary data.</text>
</comment>
<dbReference type="RefSeq" id="WP_274456425.1">
    <property type="nucleotide sequence ID" value="NZ_CP067097.1"/>
</dbReference>
<name>A0ABT9XFE1_9BACL</name>
<dbReference type="GO" id="GO:0016874">
    <property type="term" value="F:ligase activity"/>
    <property type="evidence" value="ECO:0007669"/>
    <property type="project" value="UniProtKB-KW"/>
</dbReference>
<dbReference type="Proteomes" id="UP001232973">
    <property type="component" value="Unassembled WGS sequence"/>
</dbReference>
<proteinExistence type="inferred from homology"/>
<comment type="catalytic activity">
    <reaction evidence="2">
        <text>a 3'-end 2',3'-cyclophospho-ribonucleotide-RNA + H2O = a 3'-end 2'-phospho-ribonucleotide-RNA + H(+)</text>
        <dbReference type="Rhea" id="RHEA:11828"/>
        <dbReference type="Rhea" id="RHEA-COMP:10464"/>
        <dbReference type="Rhea" id="RHEA-COMP:17353"/>
        <dbReference type="ChEBI" id="CHEBI:15377"/>
        <dbReference type="ChEBI" id="CHEBI:15378"/>
        <dbReference type="ChEBI" id="CHEBI:83064"/>
        <dbReference type="ChEBI" id="CHEBI:173113"/>
        <dbReference type="EC" id="3.1.4.58"/>
    </reaction>
</comment>
<sequence>MHEAQRGEVQRGEGRRLFFGIALPDTLKQSLGRMQQALQRSGVAAGNWSDPSLFHITVLFLGQRPEEERERLVEAGARAASLASPFELTLGTLGVFERNRILWMGLAENDGMASLRQLHAAVQRAVGALELRDWQLDTRRYQPHLTLARKLDVRTFQALDVPSDIEDAGRGGVRMFPVEQLCLFESTRMAGKLTYPVVKAFPLG</sequence>
<evidence type="ECO:0000256" key="1">
    <source>
        <dbReference type="ARBA" id="ARBA00022801"/>
    </source>
</evidence>
<comment type="similarity">
    <text evidence="2">Belongs to the 2H phosphoesterase superfamily. ThpR family.</text>
</comment>
<keyword evidence="3" id="KW-0436">Ligase</keyword>
<dbReference type="PANTHER" id="PTHR35561:SF1">
    <property type="entry name" value="RNA 2',3'-CYCLIC PHOSPHODIESTERASE"/>
    <property type="match status" value="1"/>
</dbReference>
<accession>A0ABT9XFE1</accession>
<evidence type="ECO:0000256" key="2">
    <source>
        <dbReference type="HAMAP-Rule" id="MF_01940"/>
    </source>
</evidence>
<dbReference type="EC" id="3.1.4.58" evidence="2"/>
<dbReference type="PANTHER" id="PTHR35561">
    <property type="entry name" value="RNA 2',3'-CYCLIC PHOSPHODIESTERASE"/>
    <property type="match status" value="1"/>
</dbReference>
<dbReference type="InterPro" id="IPR009097">
    <property type="entry name" value="Cyclic_Pdiesterase"/>
</dbReference>
<feature type="short sequence motif" description="HXTX 1" evidence="2">
    <location>
        <begin position="55"/>
        <end position="58"/>
    </location>
</feature>
<keyword evidence="1 2" id="KW-0378">Hydrolase</keyword>
<dbReference type="Gene3D" id="3.90.1140.10">
    <property type="entry name" value="Cyclic phosphodiesterase"/>
    <property type="match status" value="1"/>
</dbReference>
<dbReference type="SUPFAM" id="SSF55144">
    <property type="entry name" value="LigT-like"/>
    <property type="match status" value="1"/>
</dbReference>
<dbReference type="EMBL" id="JAUSTP010000003">
    <property type="protein sequence ID" value="MDQ0188985.1"/>
    <property type="molecule type" value="Genomic_DNA"/>
</dbReference>
<gene>
    <name evidence="3" type="ORF">J2S03_000799</name>
</gene>
<organism evidence="3 4">
    <name type="scientific">Alicyclobacillus cycloheptanicus</name>
    <dbReference type="NCBI Taxonomy" id="1457"/>
    <lineage>
        <taxon>Bacteria</taxon>
        <taxon>Bacillati</taxon>
        <taxon>Bacillota</taxon>
        <taxon>Bacilli</taxon>
        <taxon>Bacillales</taxon>
        <taxon>Alicyclobacillaceae</taxon>
        <taxon>Alicyclobacillus</taxon>
    </lineage>
</organism>